<dbReference type="InterPro" id="IPR011623">
    <property type="entry name" value="7TMR_DISM_rcpt_extracell_dom1"/>
</dbReference>
<feature type="transmembrane region" description="Helical" evidence="4">
    <location>
        <begin position="286"/>
        <end position="303"/>
    </location>
</feature>
<evidence type="ECO:0000259" key="5">
    <source>
        <dbReference type="PROSITE" id="PS50887"/>
    </source>
</evidence>
<feature type="domain" description="GGDEF" evidence="5">
    <location>
        <begin position="438"/>
        <end position="579"/>
    </location>
</feature>
<evidence type="ECO:0000256" key="4">
    <source>
        <dbReference type="SAM" id="Phobius"/>
    </source>
</evidence>
<comment type="caution">
    <text evidence="6">The sequence shown here is derived from an EMBL/GenBank/DDBJ whole genome shotgun (WGS) entry which is preliminary data.</text>
</comment>
<accession>A0A3D8M692</accession>
<dbReference type="NCBIfam" id="TIGR00254">
    <property type="entry name" value="GGDEF"/>
    <property type="match status" value="1"/>
</dbReference>
<keyword evidence="4" id="KW-1133">Transmembrane helix</keyword>
<dbReference type="FunFam" id="3.30.70.270:FF:000001">
    <property type="entry name" value="Diguanylate cyclase domain protein"/>
    <property type="match status" value="1"/>
</dbReference>
<feature type="transmembrane region" description="Helical" evidence="4">
    <location>
        <begin position="188"/>
        <end position="210"/>
    </location>
</feature>
<evidence type="ECO:0000256" key="2">
    <source>
        <dbReference type="ARBA" id="ARBA00012528"/>
    </source>
</evidence>
<dbReference type="Gene3D" id="2.60.40.2380">
    <property type="match status" value="1"/>
</dbReference>
<dbReference type="Pfam" id="PF00990">
    <property type="entry name" value="GGDEF"/>
    <property type="match status" value="1"/>
</dbReference>
<comment type="cofactor">
    <cofactor evidence="1">
        <name>Mg(2+)</name>
        <dbReference type="ChEBI" id="CHEBI:18420"/>
    </cofactor>
</comment>
<dbReference type="OrthoDB" id="5289013at2"/>
<feature type="transmembrane region" description="Helical" evidence="4">
    <location>
        <begin position="217"/>
        <end position="236"/>
    </location>
</feature>
<feature type="transmembrane region" description="Helical" evidence="4">
    <location>
        <begin position="309"/>
        <end position="328"/>
    </location>
</feature>
<keyword evidence="4" id="KW-0472">Membrane</keyword>
<dbReference type="InterPro" id="IPR029787">
    <property type="entry name" value="Nucleotide_cyclase"/>
</dbReference>
<comment type="catalytic activity">
    <reaction evidence="3">
        <text>2 GTP = 3',3'-c-di-GMP + 2 diphosphate</text>
        <dbReference type="Rhea" id="RHEA:24898"/>
        <dbReference type="ChEBI" id="CHEBI:33019"/>
        <dbReference type="ChEBI" id="CHEBI:37565"/>
        <dbReference type="ChEBI" id="CHEBI:58805"/>
        <dbReference type="EC" id="2.7.7.65"/>
    </reaction>
</comment>
<dbReference type="InterPro" id="IPR000160">
    <property type="entry name" value="GGDEF_dom"/>
</dbReference>
<feature type="transmembrane region" description="Helical" evidence="4">
    <location>
        <begin position="371"/>
        <end position="391"/>
    </location>
</feature>
<dbReference type="PANTHER" id="PTHR45138">
    <property type="entry name" value="REGULATORY COMPONENTS OF SENSORY TRANSDUCTION SYSTEM"/>
    <property type="match status" value="1"/>
</dbReference>
<dbReference type="InterPro" id="IPR011622">
    <property type="entry name" value="7TMR_DISM_rcpt_extracell_dom2"/>
</dbReference>
<protein>
    <recommendedName>
        <fullName evidence="2">diguanylate cyclase</fullName>
        <ecNumber evidence="2">2.7.7.65</ecNumber>
    </recommendedName>
</protein>
<gene>
    <name evidence="6" type="ORF">DXV75_11730</name>
</gene>
<dbReference type="CDD" id="cd01949">
    <property type="entry name" value="GGDEF"/>
    <property type="match status" value="1"/>
</dbReference>
<evidence type="ECO:0000256" key="1">
    <source>
        <dbReference type="ARBA" id="ARBA00001946"/>
    </source>
</evidence>
<dbReference type="Gene3D" id="3.30.70.270">
    <property type="match status" value="1"/>
</dbReference>
<sequence length="585" mass="64624">MKNYYKYYALVLLICSFCVSFSIRSQPIIELDKTPAVTAGKYSLYFQESEQSKLSLAEAMEQFASTSPATGYSESISLGISVAPVWLKTRLLNASQGTDSFRISTETPWLDYIDAWIVHDGEVIEHVQGGDGVAFEQRPMPYRYFAFETNLPEGESVLYLRIETVGPMAIPLRISTTELAVKRDISSAYQYGFLYGIMLALALYNLILYFSVRLPEYGLYALYLIGFVVNSLSYTGQLHAWITPDFGPYFQDWLDIFLMITYSIAGLHFARLLLHTREYAPLLNKITIGITVVIPLGMLFGALSNNLTLALLLAFLLNTSFAMLFIVMGIQALKNNIAAAWLFLVCSVTAATCICISTSAVAGMLPYNGVTFKLIEIGMAFEAICLAFLLAQRFRSAEADKLAAEKSARIDSLTGLNNRRGFAHIAQPIWHQKIRTGRDISLVLIDIDHFKKINDDYGHAEGDAVLKTVATVLKEGVRKSDILARWGGEEFLLLLTDTAESEALQYAERLRSLIESAEVQCAAGTIRVTASLGVCGTQAGKLDDSLVGENDLESMINTADKALYKVKSAGRNQVSSANLLKTGYC</sequence>
<dbReference type="RefSeq" id="WP_115593589.1">
    <property type="nucleotide sequence ID" value="NZ_QRHA01000007.1"/>
</dbReference>
<reference evidence="7" key="1">
    <citation type="submission" date="2018-08" db="EMBL/GenBank/DDBJ databases">
        <authorList>
            <person name="Zhang J."/>
            <person name="Du Z.-J."/>
        </authorList>
    </citation>
    <scope>NUCLEOTIDE SEQUENCE [LARGE SCALE GENOMIC DNA]</scope>
    <source>
        <strain evidence="7">KCTC 52655</strain>
    </source>
</reference>
<dbReference type="SMART" id="SM00267">
    <property type="entry name" value="GGDEF"/>
    <property type="match status" value="1"/>
</dbReference>
<feature type="transmembrane region" description="Helical" evidence="4">
    <location>
        <begin position="256"/>
        <end position="274"/>
    </location>
</feature>
<evidence type="ECO:0000256" key="3">
    <source>
        <dbReference type="ARBA" id="ARBA00034247"/>
    </source>
</evidence>
<feature type="transmembrane region" description="Helical" evidence="4">
    <location>
        <begin position="340"/>
        <end position="365"/>
    </location>
</feature>
<dbReference type="PANTHER" id="PTHR45138:SF9">
    <property type="entry name" value="DIGUANYLATE CYCLASE DGCM-RELATED"/>
    <property type="match status" value="1"/>
</dbReference>
<evidence type="ECO:0000313" key="7">
    <source>
        <dbReference type="Proteomes" id="UP000256561"/>
    </source>
</evidence>
<dbReference type="Pfam" id="PF07696">
    <property type="entry name" value="7TMR-DISMED2"/>
    <property type="match status" value="1"/>
</dbReference>
<dbReference type="SUPFAM" id="SSF55073">
    <property type="entry name" value="Nucleotide cyclase"/>
    <property type="match status" value="1"/>
</dbReference>
<dbReference type="PROSITE" id="PS50887">
    <property type="entry name" value="GGDEF"/>
    <property type="match status" value="1"/>
</dbReference>
<dbReference type="EMBL" id="QRHA01000007">
    <property type="protein sequence ID" value="RDV25257.1"/>
    <property type="molecule type" value="Genomic_DNA"/>
</dbReference>
<dbReference type="AlphaFoldDB" id="A0A3D8M692"/>
<name>A0A3D8M692_9ALTE</name>
<dbReference type="GO" id="GO:0052621">
    <property type="term" value="F:diguanylate cyclase activity"/>
    <property type="evidence" value="ECO:0007669"/>
    <property type="project" value="UniProtKB-EC"/>
</dbReference>
<evidence type="ECO:0000313" key="6">
    <source>
        <dbReference type="EMBL" id="RDV25257.1"/>
    </source>
</evidence>
<dbReference type="InterPro" id="IPR050469">
    <property type="entry name" value="Diguanylate_Cyclase"/>
</dbReference>
<proteinExistence type="predicted"/>
<dbReference type="EC" id="2.7.7.65" evidence="2"/>
<keyword evidence="4" id="KW-0812">Transmembrane</keyword>
<dbReference type="Proteomes" id="UP000256561">
    <property type="component" value="Unassembled WGS sequence"/>
</dbReference>
<keyword evidence="7" id="KW-1185">Reference proteome</keyword>
<dbReference type="Pfam" id="PF07695">
    <property type="entry name" value="7TMR-DISM_7TM"/>
    <property type="match status" value="1"/>
</dbReference>
<dbReference type="InterPro" id="IPR043128">
    <property type="entry name" value="Rev_trsase/Diguanyl_cyclase"/>
</dbReference>
<organism evidence="6 7">
    <name type="scientific">Alteromonas aestuariivivens</name>
    <dbReference type="NCBI Taxonomy" id="1938339"/>
    <lineage>
        <taxon>Bacteria</taxon>
        <taxon>Pseudomonadati</taxon>
        <taxon>Pseudomonadota</taxon>
        <taxon>Gammaproteobacteria</taxon>
        <taxon>Alteromonadales</taxon>
        <taxon>Alteromonadaceae</taxon>
        <taxon>Alteromonas/Salinimonas group</taxon>
        <taxon>Alteromonas</taxon>
    </lineage>
</organism>